<protein>
    <submittedName>
        <fullName evidence="4">Type I phosphodiesterase/nucleotide pyrophosphatase</fullName>
    </submittedName>
</protein>
<organism evidence="4 5">
    <name type="scientific">Chitinophaga ginsengisoli</name>
    <dbReference type="NCBI Taxonomy" id="363837"/>
    <lineage>
        <taxon>Bacteria</taxon>
        <taxon>Pseudomonadati</taxon>
        <taxon>Bacteroidota</taxon>
        <taxon>Chitinophagia</taxon>
        <taxon>Chitinophagales</taxon>
        <taxon>Chitinophagaceae</taxon>
        <taxon>Chitinophaga</taxon>
    </lineage>
</organism>
<dbReference type="InterPro" id="IPR002591">
    <property type="entry name" value="Phosphodiest/P_Trfase"/>
</dbReference>
<dbReference type="InterPro" id="IPR017850">
    <property type="entry name" value="Alkaline_phosphatase_core_sf"/>
</dbReference>
<gene>
    <name evidence="4" type="ORF">CLV42_108101</name>
</gene>
<evidence type="ECO:0000313" key="5">
    <source>
        <dbReference type="Proteomes" id="UP000240978"/>
    </source>
</evidence>
<dbReference type="PANTHER" id="PTHR10151:SF120">
    <property type="entry name" value="BIS(5'-ADENOSYL)-TRIPHOSPHATASE"/>
    <property type="match status" value="1"/>
</dbReference>
<dbReference type="SUPFAM" id="SSF53649">
    <property type="entry name" value="Alkaline phosphatase-like"/>
    <property type="match status" value="1"/>
</dbReference>
<evidence type="ECO:0000313" key="4">
    <source>
        <dbReference type="EMBL" id="PSL28182.1"/>
    </source>
</evidence>
<dbReference type="PIRSF" id="PIRSF031924">
    <property type="entry name" value="Pi-irrepressible_AP"/>
    <property type="match status" value="1"/>
</dbReference>
<dbReference type="Gene3D" id="3.40.720.10">
    <property type="entry name" value="Alkaline Phosphatase, subunit A"/>
    <property type="match status" value="1"/>
</dbReference>
<name>A0A2P8G2H9_9BACT</name>
<evidence type="ECO:0000256" key="3">
    <source>
        <dbReference type="ARBA" id="ARBA00022729"/>
    </source>
</evidence>
<dbReference type="InterPro" id="IPR026263">
    <property type="entry name" value="Alkaline_phosphatase_prok"/>
</dbReference>
<dbReference type="EMBL" id="PYGK01000008">
    <property type="protein sequence ID" value="PSL28182.1"/>
    <property type="molecule type" value="Genomic_DNA"/>
</dbReference>
<dbReference type="OrthoDB" id="9766127at2"/>
<reference evidence="4 5" key="1">
    <citation type="submission" date="2018-03" db="EMBL/GenBank/DDBJ databases">
        <title>Genomic Encyclopedia of Archaeal and Bacterial Type Strains, Phase II (KMG-II): from individual species to whole genera.</title>
        <authorList>
            <person name="Goeker M."/>
        </authorList>
    </citation>
    <scope>NUCLEOTIDE SEQUENCE [LARGE SCALE GENOMIC DNA]</scope>
    <source>
        <strain evidence="4 5">DSM 18107</strain>
    </source>
</reference>
<dbReference type="Pfam" id="PF01663">
    <property type="entry name" value="Phosphodiest"/>
    <property type="match status" value="1"/>
</dbReference>
<keyword evidence="2" id="KW-0479">Metal-binding</keyword>
<dbReference type="CDD" id="cd16016">
    <property type="entry name" value="AP-SPAP"/>
    <property type="match status" value="1"/>
</dbReference>
<accession>A0A2P8G2H9</accession>
<evidence type="ECO:0000256" key="1">
    <source>
        <dbReference type="ARBA" id="ARBA00022553"/>
    </source>
</evidence>
<keyword evidence="3" id="KW-0732">Signal</keyword>
<keyword evidence="1" id="KW-0597">Phosphoprotein</keyword>
<dbReference type="Proteomes" id="UP000240978">
    <property type="component" value="Unassembled WGS sequence"/>
</dbReference>
<proteinExistence type="predicted"/>
<dbReference type="RefSeq" id="WP_106603651.1">
    <property type="nucleotide sequence ID" value="NZ_PYGK01000008.1"/>
</dbReference>
<dbReference type="PANTHER" id="PTHR10151">
    <property type="entry name" value="ECTONUCLEOTIDE PYROPHOSPHATASE/PHOSPHODIESTERASE"/>
    <property type="match status" value="1"/>
</dbReference>
<dbReference type="Gene3D" id="3.30.1360.150">
    <property type="match status" value="1"/>
</dbReference>
<dbReference type="GO" id="GO:0046872">
    <property type="term" value="F:metal ion binding"/>
    <property type="evidence" value="ECO:0007669"/>
    <property type="project" value="UniProtKB-KW"/>
</dbReference>
<keyword evidence="5" id="KW-1185">Reference proteome</keyword>
<evidence type="ECO:0000256" key="2">
    <source>
        <dbReference type="ARBA" id="ARBA00022723"/>
    </source>
</evidence>
<dbReference type="GO" id="GO:0004035">
    <property type="term" value="F:alkaline phosphatase activity"/>
    <property type="evidence" value="ECO:0007669"/>
    <property type="project" value="InterPro"/>
</dbReference>
<sequence length="543" mass="60816">MKSLRPLLVTLFAGISISSAQSLKPRLIVGLVVDQMRWEYLYKFNSRFGPDGFKRLMDSGFNCNNTHLNFYPSHDGPGYASIFTGTVPSIHGIPANSWYDKNIRSEVYCVEDETVRNIGSDRFAGSSPRRLEVNTIGDELRLFTNHQSKVFAISLMDRAAVLSAGHSGNAYWLDGGSGNFISSTFYLARLPSWVEAFNSRQYVDSICKAGWDLLYPRSTYIYSNDGGSLYKGTPFGKTALSFPYDLSSFASVRRNVFSYTPFGNTILIDFATKLISNEKLGSGDTPDLLTIAFSSTDYIGHAFNPNSIELEDTYLRLDKEIGSFLRHLDELYGKDGYLVFLTSDHGVANNFGYLKDMNINSGEVKMNEIILNTEKYLKSTFGDLNWIRTFNYPMIHLNDSSIITTGIDRKAITEQIKKNIEQYDGVLKVLDLTSISDELLEASLKTKTINGIFSKLSGDMIIILKPNYYETFSRTGTTHGSLFSYDTHIPLLWYGCGIKSQKDYSEINITDIAPTISAILNIPEPNGSTGHIIKDLLININKK</sequence>
<dbReference type="AlphaFoldDB" id="A0A2P8G2H9"/>
<comment type="caution">
    <text evidence="4">The sequence shown here is derived from an EMBL/GenBank/DDBJ whole genome shotgun (WGS) entry which is preliminary data.</text>
</comment>